<sequence length="113" mass="13130">MNRKIKKYLFDILTCIQEIESFIEGREISTDTLRSDRKTLRAIERDLEIIGEAMKRILRLDPEIQISDTSEIIGARNYIAHEYESVSLSILSRTLTDHIPLLKKEVTLLLAEK</sequence>
<keyword evidence="2" id="KW-1277">Toxin-antitoxin system</keyword>
<evidence type="ECO:0000313" key="7">
    <source>
        <dbReference type="Proteomes" id="UP000664317"/>
    </source>
</evidence>
<organism evidence="6 7">
    <name type="scientific">Algoriphagus oliviformis</name>
    <dbReference type="NCBI Taxonomy" id="2811231"/>
    <lineage>
        <taxon>Bacteria</taxon>
        <taxon>Pseudomonadati</taxon>
        <taxon>Bacteroidota</taxon>
        <taxon>Cytophagia</taxon>
        <taxon>Cytophagales</taxon>
        <taxon>Cyclobacteriaceae</taxon>
        <taxon>Algoriphagus</taxon>
    </lineage>
</organism>
<name>A0ABS3C2U2_9BACT</name>
<evidence type="ECO:0000256" key="2">
    <source>
        <dbReference type="ARBA" id="ARBA00022649"/>
    </source>
</evidence>
<protein>
    <submittedName>
        <fullName evidence="6">DUF86 domain-containing protein</fullName>
    </submittedName>
</protein>
<accession>A0ABS3C2U2</accession>
<dbReference type="InterPro" id="IPR008201">
    <property type="entry name" value="HepT-like"/>
</dbReference>
<comment type="caution">
    <text evidence="6">The sequence shown here is derived from an EMBL/GenBank/DDBJ whole genome shotgun (WGS) entry which is preliminary data.</text>
</comment>
<dbReference type="PANTHER" id="PTHR34139">
    <property type="entry name" value="UPF0331 PROTEIN MJ0127"/>
    <property type="match status" value="1"/>
</dbReference>
<keyword evidence="7" id="KW-1185">Reference proteome</keyword>
<dbReference type="EMBL" id="JAFKCT010000004">
    <property type="protein sequence ID" value="MBN7811433.1"/>
    <property type="molecule type" value="Genomic_DNA"/>
</dbReference>
<keyword evidence="4" id="KW-0547">Nucleotide-binding</keyword>
<evidence type="ECO:0000256" key="1">
    <source>
        <dbReference type="ARBA" id="ARBA00022553"/>
    </source>
</evidence>
<dbReference type="RefSeq" id="WP_206578216.1">
    <property type="nucleotide sequence ID" value="NZ_JAFKCT010000004.1"/>
</dbReference>
<reference evidence="6 7" key="1">
    <citation type="submission" date="2021-03" db="EMBL/GenBank/DDBJ databases">
        <title>novel species isolated from a fishpond in China.</title>
        <authorList>
            <person name="Lu H."/>
            <person name="Cai Z."/>
        </authorList>
    </citation>
    <scope>NUCLEOTIDE SEQUENCE [LARGE SCALE GENOMIC DNA]</scope>
    <source>
        <strain evidence="6 7">H41</strain>
    </source>
</reference>
<gene>
    <name evidence="6" type="ORF">J0A68_10735</name>
</gene>
<keyword evidence="5" id="KW-0378">Hydrolase</keyword>
<evidence type="ECO:0000256" key="4">
    <source>
        <dbReference type="ARBA" id="ARBA00022741"/>
    </source>
</evidence>
<dbReference type="PANTHER" id="PTHR34139:SF1">
    <property type="entry name" value="RNASE MJ1380-RELATED"/>
    <property type="match status" value="1"/>
</dbReference>
<keyword evidence="3" id="KW-0540">Nuclease</keyword>
<evidence type="ECO:0000256" key="5">
    <source>
        <dbReference type="ARBA" id="ARBA00022801"/>
    </source>
</evidence>
<dbReference type="InterPro" id="IPR051813">
    <property type="entry name" value="HepT_RNase_toxin"/>
</dbReference>
<evidence type="ECO:0000313" key="6">
    <source>
        <dbReference type="EMBL" id="MBN7811433.1"/>
    </source>
</evidence>
<keyword evidence="1" id="KW-0597">Phosphoprotein</keyword>
<dbReference type="Pfam" id="PF01934">
    <property type="entry name" value="HepT-like"/>
    <property type="match status" value="1"/>
</dbReference>
<dbReference type="Proteomes" id="UP000664317">
    <property type="component" value="Unassembled WGS sequence"/>
</dbReference>
<evidence type="ECO:0000256" key="3">
    <source>
        <dbReference type="ARBA" id="ARBA00022722"/>
    </source>
</evidence>
<proteinExistence type="predicted"/>